<dbReference type="PROSITE" id="PS50995">
    <property type="entry name" value="HTH_MARR_2"/>
    <property type="match status" value="1"/>
</dbReference>
<dbReference type="SUPFAM" id="SSF46785">
    <property type="entry name" value="Winged helix' DNA-binding domain"/>
    <property type="match status" value="1"/>
</dbReference>
<dbReference type="Pfam" id="PF12802">
    <property type="entry name" value="MarR_2"/>
    <property type="match status" value="1"/>
</dbReference>
<dbReference type="InterPro" id="IPR036390">
    <property type="entry name" value="WH_DNA-bd_sf"/>
</dbReference>
<evidence type="ECO:0000313" key="3">
    <source>
        <dbReference type="Proteomes" id="UP001597101"/>
    </source>
</evidence>
<dbReference type="Proteomes" id="UP001597101">
    <property type="component" value="Unassembled WGS sequence"/>
</dbReference>
<reference evidence="3" key="1">
    <citation type="journal article" date="2019" name="Int. J. Syst. Evol. Microbiol.">
        <title>The Global Catalogue of Microorganisms (GCM) 10K type strain sequencing project: providing services to taxonomists for standard genome sequencing and annotation.</title>
        <authorList>
            <consortium name="The Broad Institute Genomics Platform"/>
            <consortium name="The Broad Institute Genome Sequencing Center for Infectious Disease"/>
            <person name="Wu L."/>
            <person name="Ma J."/>
        </authorList>
    </citation>
    <scope>NUCLEOTIDE SEQUENCE [LARGE SCALE GENOMIC DNA]</scope>
    <source>
        <strain evidence="3">CCUG 60023</strain>
    </source>
</reference>
<sequence length="148" mass="16477">MDETGKQVFQFFNEVGIIQQLSAALFNKRLPDGLHVSHFSVLNHLVRLGDGKTPLALASAFQVSKGTMTNTLSKLSQRGLVRLAPHETDGRSKVVFITDEGRAFQQEAIGLLAPSIVALGEKIDWERVVDLLPELQRIRMVLDENRDI</sequence>
<accession>A0ABW3FEU6</accession>
<dbReference type="EMBL" id="JBHTJV010000002">
    <property type="protein sequence ID" value="MFD0914922.1"/>
    <property type="molecule type" value="Genomic_DNA"/>
</dbReference>
<dbReference type="InterPro" id="IPR000835">
    <property type="entry name" value="HTH_MarR-typ"/>
</dbReference>
<protein>
    <submittedName>
        <fullName evidence="2">MarR family winged helix-turn-helix transcriptional regulator</fullName>
    </submittedName>
</protein>
<dbReference type="PRINTS" id="PR00598">
    <property type="entry name" value="HTHMARR"/>
</dbReference>
<evidence type="ECO:0000313" key="2">
    <source>
        <dbReference type="EMBL" id="MFD0914922.1"/>
    </source>
</evidence>
<dbReference type="RefSeq" id="WP_377210777.1">
    <property type="nucleotide sequence ID" value="NZ_JBHTJV010000002.1"/>
</dbReference>
<organism evidence="2 3">
    <name type="scientific">Pseudahrensia aquimaris</name>
    <dbReference type="NCBI Taxonomy" id="744461"/>
    <lineage>
        <taxon>Bacteria</taxon>
        <taxon>Pseudomonadati</taxon>
        <taxon>Pseudomonadota</taxon>
        <taxon>Alphaproteobacteria</taxon>
        <taxon>Hyphomicrobiales</taxon>
        <taxon>Ahrensiaceae</taxon>
        <taxon>Pseudahrensia</taxon>
    </lineage>
</organism>
<dbReference type="Gene3D" id="1.10.10.10">
    <property type="entry name" value="Winged helix-like DNA-binding domain superfamily/Winged helix DNA-binding domain"/>
    <property type="match status" value="1"/>
</dbReference>
<proteinExistence type="predicted"/>
<dbReference type="PANTHER" id="PTHR33164">
    <property type="entry name" value="TRANSCRIPTIONAL REGULATOR, MARR FAMILY"/>
    <property type="match status" value="1"/>
</dbReference>
<dbReference type="SMART" id="SM00347">
    <property type="entry name" value="HTH_MARR"/>
    <property type="match status" value="1"/>
</dbReference>
<gene>
    <name evidence="2" type="ORF">ACFQ14_00715</name>
</gene>
<name>A0ABW3FEU6_9HYPH</name>
<evidence type="ECO:0000259" key="1">
    <source>
        <dbReference type="PROSITE" id="PS50995"/>
    </source>
</evidence>
<dbReference type="InterPro" id="IPR036388">
    <property type="entry name" value="WH-like_DNA-bd_sf"/>
</dbReference>
<keyword evidence="3" id="KW-1185">Reference proteome</keyword>
<feature type="domain" description="HTH marR-type" evidence="1">
    <location>
        <begin position="1"/>
        <end position="137"/>
    </location>
</feature>
<comment type="caution">
    <text evidence="2">The sequence shown here is derived from an EMBL/GenBank/DDBJ whole genome shotgun (WGS) entry which is preliminary data.</text>
</comment>
<dbReference type="PANTHER" id="PTHR33164:SF43">
    <property type="entry name" value="HTH-TYPE TRANSCRIPTIONAL REPRESSOR YETL"/>
    <property type="match status" value="1"/>
</dbReference>
<dbReference type="InterPro" id="IPR039422">
    <property type="entry name" value="MarR/SlyA-like"/>
</dbReference>